<protein>
    <recommendedName>
        <fullName evidence="1">HTH luxR-type domain-containing protein</fullName>
    </recommendedName>
</protein>
<reference evidence="3" key="1">
    <citation type="journal article" date="2019" name="Int. J. Syst. Evol. Microbiol.">
        <title>The Global Catalogue of Microorganisms (GCM) 10K type strain sequencing project: providing services to taxonomists for standard genome sequencing and annotation.</title>
        <authorList>
            <consortium name="The Broad Institute Genomics Platform"/>
            <consortium name="The Broad Institute Genome Sequencing Center for Infectious Disease"/>
            <person name="Wu L."/>
            <person name="Ma J."/>
        </authorList>
    </citation>
    <scope>NUCLEOTIDE SEQUENCE [LARGE SCALE GENOMIC DNA]</scope>
    <source>
        <strain evidence="3">JCM 14309</strain>
    </source>
</reference>
<accession>A0ABP6M331</accession>
<dbReference type="Pfam" id="PF00196">
    <property type="entry name" value="GerE"/>
    <property type="match status" value="1"/>
</dbReference>
<dbReference type="PROSITE" id="PS50043">
    <property type="entry name" value="HTH_LUXR_2"/>
    <property type="match status" value="1"/>
</dbReference>
<dbReference type="SMART" id="SM00421">
    <property type="entry name" value="HTH_LUXR"/>
    <property type="match status" value="1"/>
</dbReference>
<name>A0ABP6M331_9MICC</name>
<proteinExistence type="predicted"/>
<dbReference type="InterPro" id="IPR016032">
    <property type="entry name" value="Sig_transdc_resp-reg_C-effctor"/>
</dbReference>
<dbReference type="InterPro" id="IPR036388">
    <property type="entry name" value="WH-like_DNA-bd_sf"/>
</dbReference>
<dbReference type="InterPro" id="IPR000792">
    <property type="entry name" value="Tscrpt_reg_LuxR_C"/>
</dbReference>
<organism evidence="2 3">
    <name type="scientific">Nesterenkonia aethiopica</name>
    <dbReference type="NCBI Taxonomy" id="269144"/>
    <lineage>
        <taxon>Bacteria</taxon>
        <taxon>Bacillati</taxon>
        <taxon>Actinomycetota</taxon>
        <taxon>Actinomycetes</taxon>
        <taxon>Micrococcales</taxon>
        <taxon>Micrococcaceae</taxon>
        <taxon>Nesterenkonia</taxon>
    </lineage>
</organism>
<evidence type="ECO:0000313" key="2">
    <source>
        <dbReference type="EMBL" id="GAA3070639.1"/>
    </source>
</evidence>
<keyword evidence="3" id="KW-1185">Reference proteome</keyword>
<dbReference type="RefSeq" id="WP_344680965.1">
    <property type="nucleotide sequence ID" value="NZ_BAAAVT010000015.1"/>
</dbReference>
<dbReference type="EMBL" id="BAAAVT010000015">
    <property type="protein sequence ID" value="GAA3070639.1"/>
    <property type="molecule type" value="Genomic_DNA"/>
</dbReference>
<gene>
    <name evidence="2" type="ORF">GCM10010529_23690</name>
</gene>
<evidence type="ECO:0000259" key="1">
    <source>
        <dbReference type="PROSITE" id="PS50043"/>
    </source>
</evidence>
<dbReference type="SUPFAM" id="SSF46894">
    <property type="entry name" value="C-terminal effector domain of the bipartite response regulators"/>
    <property type="match status" value="1"/>
</dbReference>
<feature type="domain" description="HTH luxR-type" evidence="1">
    <location>
        <begin position="781"/>
        <end position="846"/>
    </location>
</feature>
<dbReference type="Proteomes" id="UP001500236">
    <property type="component" value="Unassembled WGS sequence"/>
</dbReference>
<evidence type="ECO:0000313" key="3">
    <source>
        <dbReference type="Proteomes" id="UP001500236"/>
    </source>
</evidence>
<sequence>MTRSPYPRAQDPPLSGRLAHRFLDDAAGDSWILHLPGHWGVEELLVAMRKSSVLAIIDGLGGHQPRPIETAAMAAGQRGRDGPVVVLWPGQLEDDVVEDLVSLCSSGRRRLLVVVRSAQDVPARLRELERTGHLREVIPGTISARELGVQIRRHLGGPVSLRVVRRLYHLSAGQPALAERLLAMAQSCGTLREYEGFWEWDTDEDELHRSLSGGGDTLLLGLDVEERELLTLVAVAGRIPEQHAVSHYGDEPLASLMAQGILGFETSAVRGWSDLRVTAEAVRVMILGEMRWPDILRWWHSQGRSIDMSQGGESSATALSWWRARAQQTPDQPEAAELARRGLAASWYRMVQVLVDLYARPSAELMVLAARADNALGAVDSALHRLASLPEDADRAEIRAAVLVAERIRLFHPEKARPVIKALRGRAGGDSLTSTFDEVLMLSEDVGRTDELLAALQRLRASEDCEEALLSQLWAGALLGLRRQSDLGREVLSSLIDVLRREGGFPDLEESAVAMLLLISATSGWRVDMLRVETDIWNERRLRSPALAGVGDLLAAFPAMQDDRAHVACRSACSAARIHAAGDTYGLFRFSRDLAAAAASLMTQAPRELLEDPVLQDSVLREPALRESEVPDGIPWLRLAGEGLRLSAAGLREDDLRRRLEGLAEQAAAEGETAQEQLLLFMVLLRRSSRAARQVQRAHWRDDPGRPRLIRLFAEAQDTDDPVAAVDAAERLIGSHARLLGLAVLAKLWDRREELSSGLRIRLINLVLDSQRPGEASTLFRDQFALTLSGREAPVLAGLRAGRTTAQIARDLHVSARTVEATISGMLQRFGCSNRMELLSLRLRLDLTAAPVR</sequence>
<dbReference type="Gene3D" id="1.10.10.10">
    <property type="entry name" value="Winged helix-like DNA-binding domain superfamily/Winged helix DNA-binding domain"/>
    <property type="match status" value="1"/>
</dbReference>
<comment type="caution">
    <text evidence="2">The sequence shown here is derived from an EMBL/GenBank/DDBJ whole genome shotgun (WGS) entry which is preliminary data.</text>
</comment>